<evidence type="ECO:0000313" key="2">
    <source>
        <dbReference type="EMBL" id="MDA0160021.1"/>
    </source>
</evidence>
<keyword evidence="1" id="KW-0472">Membrane</keyword>
<feature type="transmembrane region" description="Helical" evidence="1">
    <location>
        <begin position="109"/>
        <end position="130"/>
    </location>
</feature>
<sequence>MALDDFNDFLLASGGVAGALIGLLFVAISVAPEKLLSEKAAQSHRVRAATALTTFTNALSISLFTLIPGLGAGWTAAIVAIVGVLFVAGSLISLVRVRKTQPGELRDAGFLVGVAVVFVLQLWFGLRLVADQDDHGALQGVCILVVVCFLVGIARAWELIGGPSIGLRSQVVATFRDHGDGE</sequence>
<keyword evidence="3" id="KW-1185">Reference proteome</keyword>
<gene>
    <name evidence="2" type="ORF">OM076_07095</name>
</gene>
<accession>A0A9X3S1C4</accession>
<protein>
    <submittedName>
        <fullName evidence="2">Uncharacterized protein</fullName>
    </submittedName>
</protein>
<name>A0A9X3S1C4_9ACTN</name>
<feature type="transmembrane region" description="Helical" evidence="1">
    <location>
        <begin position="136"/>
        <end position="157"/>
    </location>
</feature>
<reference evidence="2" key="1">
    <citation type="submission" date="2022-10" db="EMBL/GenBank/DDBJ databases">
        <title>The WGS of Solirubrobacter ginsenosidimutans DSM 21036.</title>
        <authorList>
            <person name="Jiang Z."/>
        </authorList>
    </citation>
    <scope>NUCLEOTIDE SEQUENCE</scope>
    <source>
        <strain evidence="2">DSM 21036</strain>
    </source>
</reference>
<dbReference type="RefSeq" id="WP_270038790.1">
    <property type="nucleotide sequence ID" value="NZ_JAPDOD010000004.1"/>
</dbReference>
<keyword evidence="1" id="KW-0812">Transmembrane</keyword>
<evidence type="ECO:0000256" key="1">
    <source>
        <dbReference type="SAM" id="Phobius"/>
    </source>
</evidence>
<feature type="transmembrane region" description="Helical" evidence="1">
    <location>
        <begin position="48"/>
        <end position="67"/>
    </location>
</feature>
<proteinExistence type="predicted"/>
<dbReference type="AlphaFoldDB" id="A0A9X3S1C4"/>
<feature type="transmembrane region" description="Helical" evidence="1">
    <location>
        <begin position="73"/>
        <end position="97"/>
    </location>
</feature>
<dbReference type="EMBL" id="JAPDOD010000004">
    <property type="protein sequence ID" value="MDA0160021.1"/>
    <property type="molecule type" value="Genomic_DNA"/>
</dbReference>
<dbReference type="Proteomes" id="UP001149140">
    <property type="component" value="Unassembled WGS sequence"/>
</dbReference>
<keyword evidence="1" id="KW-1133">Transmembrane helix</keyword>
<comment type="caution">
    <text evidence="2">The sequence shown here is derived from an EMBL/GenBank/DDBJ whole genome shotgun (WGS) entry which is preliminary data.</text>
</comment>
<organism evidence="2 3">
    <name type="scientific">Solirubrobacter ginsenosidimutans</name>
    <dbReference type="NCBI Taxonomy" id="490573"/>
    <lineage>
        <taxon>Bacteria</taxon>
        <taxon>Bacillati</taxon>
        <taxon>Actinomycetota</taxon>
        <taxon>Thermoleophilia</taxon>
        <taxon>Solirubrobacterales</taxon>
        <taxon>Solirubrobacteraceae</taxon>
        <taxon>Solirubrobacter</taxon>
    </lineage>
</organism>
<feature type="transmembrane region" description="Helical" evidence="1">
    <location>
        <begin position="6"/>
        <end position="28"/>
    </location>
</feature>
<evidence type="ECO:0000313" key="3">
    <source>
        <dbReference type="Proteomes" id="UP001149140"/>
    </source>
</evidence>